<proteinExistence type="predicted"/>
<feature type="transmembrane region" description="Helical" evidence="2">
    <location>
        <begin position="12"/>
        <end position="33"/>
    </location>
</feature>
<dbReference type="NCBIfam" id="TIGR02867">
    <property type="entry name" value="spore_II_P"/>
    <property type="match status" value="1"/>
</dbReference>
<dbReference type="eggNOG" id="COG0860">
    <property type="taxonomic scope" value="Bacteria"/>
</dbReference>
<dbReference type="InterPro" id="IPR010897">
    <property type="entry name" value="Spore_II_P"/>
</dbReference>
<dbReference type="EMBL" id="JPGY02000001">
    <property type="protein sequence ID" value="KRU12892.1"/>
    <property type="molecule type" value="Genomic_DNA"/>
</dbReference>
<evidence type="ECO:0000256" key="1">
    <source>
        <dbReference type="SAM" id="MobiDB-lite"/>
    </source>
</evidence>
<dbReference type="KEGG" id="cpae:CPAST_c10120"/>
<evidence type="ECO:0000313" key="4">
    <source>
        <dbReference type="EMBL" id="KRU12892.1"/>
    </source>
</evidence>
<accession>A0A0H3J2S1</accession>
<keyword evidence="2" id="KW-0472">Membrane</keyword>
<reference evidence="4" key="2">
    <citation type="submission" date="2015-10" db="EMBL/GenBank/DDBJ databases">
        <title>Improved Draft Genome Sequence of Clostridium pasteurianum Strain ATCC 6013 (DSM 525) Using a Hybrid Next-Generation Sequencing Approach.</title>
        <authorList>
            <person name="Pyne M.E."/>
            <person name="Utturkar S.M."/>
            <person name="Brown S.D."/>
            <person name="Moo-Young M."/>
            <person name="Chung D.A."/>
            <person name="Chou P.C."/>
        </authorList>
    </citation>
    <scope>NUCLEOTIDE SEQUENCE</scope>
    <source>
        <strain evidence="4">ATCC 6013</strain>
    </source>
</reference>
<evidence type="ECO:0000256" key="2">
    <source>
        <dbReference type="SAM" id="Phobius"/>
    </source>
</evidence>
<reference evidence="4 5" key="3">
    <citation type="journal article" name="Genome Announc.">
        <title>Improved Draft Genome Sequence of Clostridium pasteurianum Strain ATCC 6013 (DSM 525) Using a Hybrid Next-Generation Sequencing Approach.</title>
        <authorList>
            <person name="Pyne M.E."/>
            <person name="Utturkar S."/>
            <person name="Brown S.D."/>
            <person name="Moo-Young M."/>
            <person name="Chung D.A."/>
            <person name="Chou C.P."/>
        </authorList>
    </citation>
    <scope>NUCLEOTIDE SEQUENCE [LARGE SCALE GENOMIC DNA]</scope>
    <source>
        <strain evidence="4 5">ATCC 6013</strain>
    </source>
</reference>
<dbReference type="AlphaFoldDB" id="A0A0H3J2S1"/>
<dbReference type="RefSeq" id="WP_034829684.1">
    <property type="nucleotide sequence ID" value="NZ_ANZB01000005.1"/>
</dbReference>
<evidence type="ECO:0000313" key="6">
    <source>
        <dbReference type="Proteomes" id="UP000030905"/>
    </source>
</evidence>
<keyword evidence="2" id="KW-1133">Transmembrane helix</keyword>
<protein>
    <submittedName>
        <fullName evidence="3">Stage II sporulation protein P</fullName>
    </submittedName>
</protein>
<dbReference type="KEGG" id="cpat:CLPA_c10120"/>
<dbReference type="EMBL" id="CP009268">
    <property type="protein sequence ID" value="AJA51100.1"/>
    <property type="molecule type" value="Genomic_DNA"/>
</dbReference>
<evidence type="ECO:0000313" key="5">
    <source>
        <dbReference type="Proteomes" id="UP000028042"/>
    </source>
</evidence>
<evidence type="ECO:0000313" key="3">
    <source>
        <dbReference type="EMBL" id="AJA51100.1"/>
    </source>
</evidence>
<sequence length="369" mass="41404">MINKKVDKKAGTLPLIIGITIIIFSLYVFFTFFNQSKIQNALTGGGRGNMLYVQLVNYTMPIVKTTSFDESDMAESTFSLKSGILNYIGVNLNKPDEFLKREISYFKLGNNYVANNNLNDNSINVSDFQLKDSDITKNTGDSNQNNNAAQNVPNGGYQVYNPKLKKTLDNSNPQILIYHTHTTESYGSFGQDNFDPEKNVCAVGAELAKTLSDDYGISVIHDKTIHNATAYNSSYIRSRETLDKYLNKYGDFKMIIDIHRDSTKNKNLVTENINGQNLGKFWFVMAKNNPHFDKNMLIVNSLLNTAKKDFPQLVINDGLLPYNHANGVFNQDKSNNAILIEIGAVSNTLDEAKGTSKYVARMIAEYLNK</sequence>
<dbReference type="Proteomes" id="UP000030905">
    <property type="component" value="Chromosome"/>
</dbReference>
<name>A0A0H3J2S1_CLOPA</name>
<dbReference type="PATRIC" id="fig|1262449.7.peg.1024"/>
<dbReference type="GeneID" id="93073210"/>
<dbReference type="Pfam" id="PF07454">
    <property type="entry name" value="SpoIIP"/>
    <property type="match status" value="1"/>
</dbReference>
<gene>
    <name evidence="3" type="ORF">CLPA_c10120</name>
    <name evidence="4" type="ORF">CP6013_02140</name>
</gene>
<keyword evidence="2" id="KW-0812">Transmembrane</keyword>
<organism evidence="3 6">
    <name type="scientific">Clostridium pasteurianum DSM 525 = ATCC 6013</name>
    <dbReference type="NCBI Taxonomy" id="1262449"/>
    <lineage>
        <taxon>Bacteria</taxon>
        <taxon>Bacillati</taxon>
        <taxon>Bacillota</taxon>
        <taxon>Clostridia</taxon>
        <taxon>Eubacteriales</taxon>
        <taxon>Clostridiaceae</taxon>
        <taxon>Clostridium</taxon>
    </lineage>
</organism>
<dbReference type="SUPFAM" id="SSF53187">
    <property type="entry name" value="Zn-dependent exopeptidases"/>
    <property type="match status" value="1"/>
</dbReference>
<feature type="region of interest" description="Disordered" evidence="1">
    <location>
        <begin position="134"/>
        <end position="156"/>
    </location>
</feature>
<keyword evidence="6" id="KW-1185">Reference proteome</keyword>
<reference evidence="3 6" key="1">
    <citation type="journal article" date="2015" name="Genome Announc.">
        <title>Complete Genome Sequence of the Nitrogen-Fixing and Solvent-Producing Clostridium pasteurianum DSM 525.</title>
        <authorList>
            <person name="Poehlein A."/>
            <person name="Grosse-Honebrink A."/>
            <person name="Zhang Y."/>
            <person name="Minton N.P."/>
            <person name="Daniel R."/>
        </authorList>
    </citation>
    <scope>NUCLEOTIDE SEQUENCE [LARGE SCALE GENOMIC DNA]</scope>
    <source>
        <strain evidence="3">DSM 525</strain>
        <strain evidence="6">DSM 525 / ATCC 6013</strain>
    </source>
</reference>
<dbReference type="Proteomes" id="UP000028042">
    <property type="component" value="Unassembled WGS sequence"/>
</dbReference>